<dbReference type="Proteomes" id="UP001227268">
    <property type="component" value="Unassembled WGS sequence"/>
</dbReference>
<protein>
    <submittedName>
        <fullName evidence="1">Uncharacterized protein</fullName>
    </submittedName>
</protein>
<gene>
    <name evidence="1" type="ORF">QFC21_006923</name>
</gene>
<proteinExistence type="predicted"/>
<sequence>MSTEATQTQSIISLLEKDKIIPDVLPFAPALQGQLDIVYPTHVISVGETVERVITKDLPVVRFTPFPNSSFQAGPETKYTIAHRYAFLLARESATSAPQASDFPSAQLTHAPSFPKTSENLADRAGFNAHEYLEKKQMPVVGVSYIFVGPDVESLIDNVGVMGRTVVDKVMGR</sequence>
<dbReference type="EMBL" id="JASBWT010000040">
    <property type="protein sequence ID" value="KAJ9092281.1"/>
    <property type="molecule type" value="Genomic_DNA"/>
</dbReference>
<comment type="caution">
    <text evidence="1">The sequence shown here is derived from an EMBL/GenBank/DDBJ whole genome shotgun (WGS) entry which is preliminary data.</text>
</comment>
<reference evidence="1" key="1">
    <citation type="submission" date="2023-04" db="EMBL/GenBank/DDBJ databases">
        <title>Draft Genome sequencing of Naganishia species isolated from polar environments using Oxford Nanopore Technology.</title>
        <authorList>
            <person name="Leo P."/>
            <person name="Venkateswaran K."/>
        </authorList>
    </citation>
    <scope>NUCLEOTIDE SEQUENCE</scope>
    <source>
        <strain evidence="1">MNA-CCFEE 5423</strain>
    </source>
</reference>
<evidence type="ECO:0000313" key="2">
    <source>
        <dbReference type="Proteomes" id="UP001227268"/>
    </source>
</evidence>
<name>A0ACC2V085_9TREE</name>
<accession>A0ACC2V085</accession>
<organism evidence="1 2">
    <name type="scientific">Naganishia friedmannii</name>
    <dbReference type="NCBI Taxonomy" id="89922"/>
    <lineage>
        <taxon>Eukaryota</taxon>
        <taxon>Fungi</taxon>
        <taxon>Dikarya</taxon>
        <taxon>Basidiomycota</taxon>
        <taxon>Agaricomycotina</taxon>
        <taxon>Tremellomycetes</taxon>
        <taxon>Filobasidiales</taxon>
        <taxon>Filobasidiaceae</taxon>
        <taxon>Naganishia</taxon>
    </lineage>
</organism>
<keyword evidence="2" id="KW-1185">Reference proteome</keyword>
<evidence type="ECO:0000313" key="1">
    <source>
        <dbReference type="EMBL" id="KAJ9092281.1"/>
    </source>
</evidence>